<dbReference type="AlphaFoldDB" id="A0A1J8Q0H6"/>
<feature type="region of interest" description="Disordered" evidence="1">
    <location>
        <begin position="26"/>
        <end position="94"/>
    </location>
</feature>
<feature type="compositionally biased region" description="Polar residues" evidence="1">
    <location>
        <begin position="109"/>
        <end position="126"/>
    </location>
</feature>
<dbReference type="EMBL" id="LVVM01003579">
    <property type="protein sequence ID" value="OJA14581.1"/>
    <property type="molecule type" value="Genomic_DNA"/>
</dbReference>
<proteinExistence type="predicted"/>
<feature type="compositionally biased region" description="Low complexity" evidence="1">
    <location>
        <begin position="81"/>
        <end position="94"/>
    </location>
</feature>
<dbReference type="Proteomes" id="UP000183567">
    <property type="component" value="Unassembled WGS sequence"/>
</dbReference>
<comment type="caution">
    <text evidence="2">The sequence shown here is derived from an EMBL/GenBank/DDBJ whole genome shotgun (WGS) entry which is preliminary data.</text>
</comment>
<evidence type="ECO:0000256" key="1">
    <source>
        <dbReference type="SAM" id="MobiDB-lite"/>
    </source>
</evidence>
<dbReference type="STRING" id="180088.A0A1J8Q0H6"/>
<gene>
    <name evidence="2" type="ORF">AZE42_11384</name>
</gene>
<evidence type="ECO:0000313" key="3">
    <source>
        <dbReference type="Proteomes" id="UP000183567"/>
    </source>
</evidence>
<reference evidence="2 3" key="1">
    <citation type="submission" date="2016-03" db="EMBL/GenBank/DDBJ databases">
        <title>Comparative genomics of the ectomycorrhizal sister species Rhizopogon vinicolor and Rhizopogon vesiculosus (Basidiomycota: Boletales) reveals a divergence of the mating type B locus.</title>
        <authorList>
            <person name="Mujic A.B."/>
            <person name="Kuo A."/>
            <person name="Tritt A."/>
            <person name="Lipzen A."/>
            <person name="Chen C."/>
            <person name="Johnson J."/>
            <person name="Sharma A."/>
            <person name="Barry K."/>
            <person name="Grigoriev I.V."/>
            <person name="Spatafora J.W."/>
        </authorList>
    </citation>
    <scope>NUCLEOTIDE SEQUENCE [LARGE SCALE GENOMIC DNA]</scope>
    <source>
        <strain evidence="2 3">AM-OR11-056</strain>
    </source>
</reference>
<name>A0A1J8Q0H6_9AGAM</name>
<feature type="region of interest" description="Disordered" evidence="1">
    <location>
        <begin position="107"/>
        <end position="131"/>
    </location>
</feature>
<feature type="non-terminal residue" evidence="2">
    <location>
        <position position="1"/>
    </location>
</feature>
<organism evidence="2 3">
    <name type="scientific">Rhizopogon vesiculosus</name>
    <dbReference type="NCBI Taxonomy" id="180088"/>
    <lineage>
        <taxon>Eukaryota</taxon>
        <taxon>Fungi</taxon>
        <taxon>Dikarya</taxon>
        <taxon>Basidiomycota</taxon>
        <taxon>Agaricomycotina</taxon>
        <taxon>Agaricomycetes</taxon>
        <taxon>Agaricomycetidae</taxon>
        <taxon>Boletales</taxon>
        <taxon>Suillineae</taxon>
        <taxon>Rhizopogonaceae</taxon>
        <taxon>Rhizopogon</taxon>
    </lineage>
</organism>
<sequence>SEEDGLIRKEYVLVDPRAVEFTRAVDELNGARRPPGDRRAPSSLPVGETSPPDYIPSSRSGSPLSAPIPTFPPPPHPLAPPLSSSPTRAATNALSRALSLASRKLFGATSKSPVSPSAVHYSTSSPPRRPQLILRTPSEREKEIDPMEDELLANLEELAQKTDFLTHWADEMYELTLSQNHYLIQPSFYDVRASLRDMRNDGETPTKKPNTTP</sequence>
<keyword evidence="3" id="KW-1185">Reference proteome</keyword>
<dbReference type="OrthoDB" id="10616905at2759"/>
<feature type="compositionally biased region" description="Basic and acidic residues" evidence="1">
    <location>
        <begin position="26"/>
        <end position="40"/>
    </location>
</feature>
<accession>A0A1J8Q0H6</accession>
<protein>
    <submittedName>
        <fullName evidence="2">Uncharacterized protein</fullName>
    </submittedName>
</protein>
<feature type="compositionally biased region" description="Pro residues" evidence="1">
    <location>
        <begin position="69"/>
        <end position="80"/>
    </location>
</feature>
<evidence type="ECO:0000313" key="2">
    <source>
        <dbReference type="EMBL" id="OJA14581.1"/>
    </source>
</evidence>